<dbReference type="Pfam" id="PF03597">
    <property type="entry name" value="FixS"/>
    <property type="match status" value="1"/>
</dbReference>
<dbReference type="Proteomes" id="UP000598350">
    <property type="component" value="Unassembled WGS sequence"/>
</dbReference>
<dbReference type="NCBIfam" id="TIGR00847">
    <property type="entry name" value="ccoS"/>
    <property type="match status" value="1"/>
</dbReference>
<keyword evidence="2" id="KW-1133">Transmembrane helix</keyword>
<evidence type="ECO:0000313" key="3">
    <source>
        <dbReference type="EMBL" id="MBD0850123.1"/>
    </source>
</evidence>
<protein>
    <submittedName>
        <fullName evidence="3">Cbb3-type cytochrome oxidase assembly protein CcoS</fullName>
    </submittedName>
</protein>
<keyword evidence="2" id="KW-0472">Membrane</keyword>
<accession>A0ABR7VCY0</accession>
<dbReference type="PANTHER" id="PTHR41532:SF1">
    <property type="entry name" value="FIXS PROTEIN"/>
    <property type="match status" value="1"/>
</dbReference>
<evidence type="ECO:0000313" key="4">
    <source>
        <dbReference type="Proteomes" id="UP000598350"/>
    </source>
</evidence>
<dbReference type="PANTHER" id="PTHR41532">
    <property type="entry name" value="FIXS PROTEIN"/>
    <property type="match status" value="1"/>
</dbReference>
<name>A0ABR7VCY0_9FLAO</name>
<dbReference type="EMBL" id="JABTCG010000002">
    <property type="protein sequence ID" value="MBD0850123.1"/>
    <property type="molecule type" value="Genomic_DNA"/>
</dbReference>
<feature type="compositionally biased region" description="Basic and acidic residues" evidence="1">
    <location>
        <begin position="55"/>
        <end position="67"/>
    </location>
</feature>
<reference evidence="3 4" key="1">
    <citation type="submission" date="2020-05" db="EMBL/GenBank/DDBJ databases">
        <title>The draft genome sequence of Maribacter arenosus CAU 1321.</title>
        <authorList>
            <person name="Mu L."/>
        </authorList>
    </citation>
    <scope>NUCLEOTIDE SEQUENCE [LARGE SCALE GENOMIC DNA]</scope>
    <source>
        <strain evidence="3 4">CAU 1321</strain>
    </source>
</reference>
<evidence type="ECO:0000256" key="2">
    <source>
        <dbReference type="SAM" id="Phobius"/>
    </source>
</evidence>
<dbReference type="RefSeq" id="WP_188313265.1">
    <property type="nucleotide sequence ID" value="NZ_JABTCG010000002.1"/>
</dbReference>
<evidence type="ECO:0000256" key="1">
    <source>
        <dbReference type="SAM" id="MobiDB-lite"/>
    </source>
</evidence>
<feature type="compositionally biased region" description="Polar residues" evidence="1">
    <location>
        <begin position="68"/>
        <end position="78"/>
    </location>
</feature>
<gene>
    <name evidence="3" type="primary">ccoS</name>
    <name evidence="3" type="ORF">HPE63_05530</name>
</gene>
<feature type="region of interest" description="Disordered" evidence="1">
    <location>
        <begin position="52"/>
        <end position="78"/>
    </location>
</feature>
<feature type="transmembrane region" description="Helical" evidence="2">
    <location>
        <begin position="6"/>
        <end position="26"/>
    </location>
</feature>
<comment type="caution">
    <text evidence="3">The sequence shown here is derived from an EMBL/GenBank/DDBJ whole genome shotgun (WGS) entry which is preliminary data.</text>
</comment>
<organism evidence="3 4">
    <name type="scientific">Maribacter arenosus</name>
    <dbReference type="NCBI Taxonomy" id="1854708"/>
    <lineage>
        <taxon>Bacteria</taxon>
        <taxon>Pseudomonadati</taxon>
        <taxon>Bacteroidota</taxon>
        <taxon>Flavobacteriia</taxon>
        <taxon>Flavobacteriales</taxon>
        <taxon>Flavobacteriaceae</taxon>
        <taxon>Maribacter</taxon>
    </lineage>
</organism>
<proteinExistence type="predicted"/>
<dbReference type="InterPro" id="IPR004714">
    <property type="entry name" value="Cyt_oxidase_maturation_cbb3"/>
</dbReference>
<keyword evidence="2" id="KW-0812">Transmembrane</keyword>
<keyword evidence="4" id="KW-1185">Reference proteome</keyword>
<sequence>MSVIYMLLTISIFVAIIFFAIFIISVRSGQYDDSYTPSVRMLFEDELVKPTLPSGKDKSSVKIDNKNESIQLNKSQKL</sequence>